<dbReference type="SUPFAM" id="SSF48452">
    <property type="entry name" value="TPR-like"/>
    <property type="match status" value="1"/>
</dbReference>
<dbReference type="Proteomes" id="UP000266906">
    <property type="component" value="Unassembled WGS sequence"/>
</dbReference>
<reference evidence="1 2" key="1">
    <citation type="submission" date="2018-11" db="EMBL/GenBank/DDBJ databases">
        <title>Sequencing the genomes of 1000 actinobacteria strains.</title>
        <authorList>
            <person name="Klenk H.-P."/>
        </authorList>
    </citation>
    <scope>NUCLEOTIDE SEQUENCE [LARGE SCALE GENOMIC DNA]</scope>
    <source>
        <strain evidence="1 2">DSM 44781</strain>
    </source>
</reference>
<proteinExistence type="predicted"/>
<comment type="caution">
    <text evidence="1">The sequence shown here is derived from an EMBL/GenBank/DDBJ whole genome shotgun (WGS) entry which is preliminary data.</text>
</comment>
<dbReference type="RefSeq" id="WP_123821355.1">
    <property type="nucleotide sequence ID" value="NZ_RKQG01000003.1"/>
</dbReference>
<gene>
    <name evidence="1" type="ORF">EDD38_7175</name>
</gene>
<dbReference type="AlphaFoldDB" id="A0A3N4RA91"/>
<name>A0A3N4RA91_9ACTN</name>
<organism evidence="1 2">
    <name type="scientific">Kitasatospora cineracea</name>
    <dbReference type="NCBI Taxonomy" id="88074"/>
    <lineage>
        <taxon>Bacteria</taxon>
        <taxon>Bacillati</taxon>
        <taxon>Actinomycetota</taxon>
        <taxon>Actinomycetes</taxon>
        <taxon>Kitasatosporales</taxon>
        <taxon>Streptomycetaceae</taxon>
        <taxon>Kitasatospora</taxon>
    </lineage>
</organism>
<protein>
    <recommendedName>
        <fullName evidence="3">Tetratricopeptide repeat protein</fullName>
    </recommendedName>
</protein>
<evidence type="ECO:0008006" key="3">
    <source>
        <dbReference type="Google" id="ProtNLM"/>
    </source>
</evidence>
<dbReference type="InterPro" id="IPR011990">
    <property type="entry name" value="TPR-like_helical_dom_sf"/>
</dbReference>
<sequence>MDADDLERRCRTGAGWIPSELVERLLERGHAAVVAEQAGCGQWWCARAWAGVLAGQGRLEEALEVLAPYAATTWWTAVVEVAELLEGGGRAEEALDAVRARMALGHPRALECYARLLARHGRAQEAFDLLLPHADEHGRVEALVDVAHAAGRDEEAAALLEARIAGHRCTDPPWCCDGVDADTALGLLATIRERQGRVDDALDLLRRRRVVWLNGRNQPADLLARHGRFQELYAYAKACGDAEALEPLARVLEGRGDIEAAIAVYRWEELPASGHPNAAFAHARLLARHGRGEEAVAVLREQADQRPGEDWILHVLAELCLEQGLPAEGLAHLDALAARRGGEEEWELYRIRLPLLAARDGVDTALRQARAHPEADTPYAACDLARLLAGAARTDEVVALLGRHAVPRWHTTTLAGHLIDLDRVPDALALLQCAEDFSEGWFHQREERDHR</sequence>
<accession>A0A3N4RA91</accession>
<evidence type="ECO:0000313" key="2">
    <source>
        <dbReference type="Proteomes" id="UP000266906"/>
    </source>
</evidence>
<dbReference type="EMBL" id="RKQG01000003">
    <property type="protein sequence ID" value="RPE27885.1"/>
    <property type="molecule type" value="Genomic_DNA"/>
</dbReference>
<keyword evidence="2" id="KW-1185">Reference proteome</keyword>
<evidence type="ECO:0000313" key="1">
    <source>
        <dbReference type="EMBL" id="RPE27885.1"/>
    </source>
</evidence>
<dbReference type="Gene3D" id="1.25.40.10">
    <property type="entry name" value="Tetratricopeptide repeat domain"/>
    <property type="match status" value="1"/>
</dbReference>